<organism evidence="1">
    <name type="scientific">uncultured Thermomicrobiales bacterium</name>
    <dbReference type="NCBI Taxonomy" id="1645740"/>
    <lineage>
        <taxon>Bacteria</taxon>
        <taxon>Pseudomonadati</taxon>
        <taxon>Thermomicrobiota</taxon>
        <taxon>Thermomicrobia</taxon>
        <taxon>Thermomicrobiales</taxon>
        <taxon>environmental samples</taxon>
    </lineage>
</organism>
<dbReference type="AlphaFoldDB" id="A0A6J4V329"/>
<reference evidence="1" key="1">
    <citation type="submission" date="2020-02" db="EMBL/GenBank/DDBJ databases">
        <authorList>
            <person name="Meier V. D."/>
        </authorList>
    </citation>
    <scope>NUCLEOTIDE SEQUENCE</scope>
    <source>
        <strain evidence="1">AVDCRST_MAG88</strain>
    </source>
</reference>
<gene>
    <name evidence="1" type="ORF">AVDCRST_MAG88-1739</name>
</gene>
<protein>
    <submittedName>
        <fullName evidence="1">Uncharacterized protein</fullName>
    </submittedName>
</protein>
<proteinExistence type="predicted"/>
<evidence type="ECO:0000313" key="1">
    <source>
        <dbReference type="EMBL" id="CAA9563983.1"/>
    </source>
</evidence>
<accession>A0A6J4V329</accession>
<sequence length="47" mass="4803">MRDLVRFEHAEASRALPLGATARDAIVRTATLGMAGIGATAPLAGPQ</sequence>
<dbReference type="EMBL" id="CADCWM010000494">
    <property type="protein sequence ID" value="CAA9563983.1"/>
    <property type="molecule type" value="Genomic_DNA"/>
</dbReference>
<name>A0A6J4V329_9BACT</name>